<evidence type="ECO:0000256" key="4">
    <source>
        <dbReference type="ARBA" id="ARBA00022679"/>
    </source>
</evidence>
<dbReference type="GO" id="GO:0005524">
    <property type="term" value="F:ATP binding"/>
    <property type="evidence" value="ECO:0007669"/>
    <property type="project" value="UniProtKB-KW"/>
</dbReference>
<dbReference type="InterPro" id="IPR045540">
    <property type="entry name" value="YegS/DAGK_C"/>
</dbReference>
<reference evidence="15 17" key="2">
    <citation type="journal article" date="2015" name="Genome Announc.">
        <title>Expanding the biotechnology potential of lactobacilli through comparative genomics of 213 strains and associated genera.</title>
        <authorList>
            <person name="Sun Z."/>
            <person name="Harris H.M."/>
            <person name="McCann A."/>
            <person name="Guo C."/>
            <person name="Argimon S."/>
            <person name="Zhang W."/>
            <person name="Yang X."/>
            <person name="Jeffery I.B."/>
            <person name="Cooney J.C."/>
            <person name="Kagawa T.F."/>
            <person name="Liu W."/>
            <person name="Song Y."/>
            <person name="Salvetti E."/>
            <person name="Wrobel A."/>
            <person name="Rasinkangas P."/>
            <person name="Parkhill J."/>
            <person name="Rea M.C."/>
            <person name="O'Sullivan O."/>
            <person name="Ritari J."/>
            <person name="Douillard F.P."/>
            <person name="Paul Ross R."/>
            <person name="Yang R."/>
            <person name="Briner A.E."/>
            <person name="Felis G.E."/>
            <person name="de Vos W.M."/>
            <person name="Barrangou R."/>
            <person name="Klaenhammer T.R."/>
            <person name="Caufield P.W."/>
            <person name="Cui Y."/>
            <person name="Zhang H."/>
            <person name="O'Toole P.W."/>
        </authorList>
    </citation>
    <scope>NUCLEOTIDE SEQUENCE [LARGE SCALE GENOMIC DNA]</scope>
    <source>
        <strain evidence="15 17">DSM 18382</strain>
    </source>
</reference>
<feature type="domain" description="DAGKc" evidence="13">
    <location>
        <begin position="1"/>
        <end position="131"/>
    </location>
</feature>
<dbReference type="PATRIC" id="fig|1423743.5.peg.669"/>
<dbReference type="AlphaFoldDB" id="X0PBN9"/>
<sequence length="298" mass="32528">MMQKYLIVYNGTAGKADNEAIAKSVRQKLQEVGKQVELAATESEEAAIKQIQVAVDNYDCLVTIGGDGSINTACAGFLKAGHSIPLGIIPGGTVNNFARALKIPLNTNKAIQNLIDGSPAQVDLGVIGEVPIVSSLTLGRLADISQDVKQDDKRKFGTIIYLFKGIKELFTNRSYKLKIDANGNSEILRAQILLITTTNSVGGNVAFNPEARYDDDYLHVFILKKFTLPKIMTYAAYFLSGNLKNARGVKYLKCKQIHIENLSSRSIKTRIDGDPALALPITVKIRANFLRVILPDDC</sequence>
<evidence type="ECO:0000256" key="2">
    <source>
        <dbReference type="ARBA" id="ARBA00005983"/>
    </source>
</evidence>
<dbReference type="Pfam" id="PF00781">
    <property type="entry name" value="DAGK_cat"/>
    <property type="match status" value="1"/>
</dbReference>
<keyword evidence="17" id="KW-1185">Reference proteome</keyword>
<dbReference type="GO" id="GO:0004143">
    <property type="term" value="F:ATP-dependent diacylglycerol kinase activity"/>
    <property type="evidence" value="ECO:0007669"/>
    <property type="project" value="TreeGrafter"/>
</dbReference>
<reference evidence="14" key="1">
    <citation type="journal article" date="2014" name="Genome Announc.">
        <title>Draft Genome Sequences of Two Lactobacillus Strains, L. farraginis JCM 14108T and L. composti JCM 14202T, Isolated from Compost of Distilled Shochu Residue.</title>
        <authorList>
            <person name="Yuki M."/>
            <person name="Oshima K."/>
            <person name="Suda W."/>
            <person name="Kitahara M."/>
            <person name="Kitamura K."/>
            <person name="Iida T."/>
            <person name="Hattori M."/>
            <person name="Ohkuma M."/>
        </authorList>
    </citation>
    <scope>NUCLEOTIDE SEQUENCE [LARGE SCALE GENOMIC DNA]</scope>
    <source>
        <strain evidence="14">JCM 14108</strain>
    </source>
</reference>
<evidence type="ECO:0000256" key="10">
    <source>
        <dbReference type="ARBA" id="ARBA00023098"/>
    </source>
</evidence>
<keyword evidence="3" id="KW-0444">Lipid biosynthesis</keyword>
<dbReference type="Pfam" id="PF19279">
    <property type="entry name" value="YegS_C"/>
    <property type="match status" value="1"/>
</dbReference>
<dbReference type="EMBL" id="BAKI01000031">
    <property type="protein sequence ID" value="GAF37383.1"/>
    <property type="molecule type" value="Genomic_DNA"/>
</dbReference>
<dbReference type="NCBIfam" id="TIGR00147">
    <property type="entry name" value="YegS/Rv2252/BmrU family lipid kinase"/>
    <property type="match status" value="1"/>
</dbReference>
<evidence type="ECO:0000313" key="17">
    <source>
        <dbReference type="Proteomes" id="UP000051966"/>
    </source>
</evidence>
<keyword evidence="6" id="KW-0547">Nucleotide-binding</keyword>
<keyword evidence="12" id="KW-1208">Phospholipid metabolism</keyword>
<dbReference type="RefSeq" id="WP_304607850.1">
    <property type="nucleotide sequence ID" value="NZ_AZFY01000105.1"/>
</dbReference>
<dbReference type="EMBL" id="AZFY01000105">
    <property type="protein sequence ID" value="KRM05904.1"/>
    <property type="molecule type" value="Genomic_DNA"/>
</dbReference>
<proteinExistence type="inferred from homology"/>
<dbReference type="Proteomes" id="UP000019488">
    <property type="component" value="Unassembled WGS sequence"/>
</dbReference>
<evidence type="ECO:0000313" key="14">
    <source>
        <dbReference type="EMBL" id="GAF37383.1"/>
    </source>
</evidence>
<keyword evidence="4" id="KW-0808">Transferase</keyword>
<dbReference type="InterPro" id="IPR001206">
    <property type="entry name" value="Diacylglycerol_kinase_cat_dom"/>
</dbReference>
<evidence type="ECO:0000256" key="8">
    <source>
        <dbReference type="ARBA" id="ARBA00022840"/>
    </source>
</evidence>
<comment type="caution">
    <text evidence="14">The sequence shown here is derived from an EMBL/GenBank/DDBJ whole genome shotgun (WGS) entry which is preliminary data.</text>
</comment>
<dbReference type="STRING" id="1423743.FD41_GL000655"/>
<evidence type="ECO:0000256" key="1">
    <source>
        <dbReference type="ARBA" id="ARBA00001946"/>
    </source>
</evidence>
<keyword evidence="9" id="KW-0460">Magnesium</keyword>
<keyword evidence="7 15" id="KW-0418">Kinase</keyword>
<evidence type="ECO:0000313" key="15">
    <source>
        <dbReference type="EMBL" id="KRM05904.1"/>
    </source>
</evidence>
<dbReference type="GO" id="GO:0005886">
    <property type="term" value="C:plasma membrane"/>
    <property type="evidence" value="ECO:0007669"/>
    <property type="project" value="TreeGrafter"/>
</dbReference>
<keyword evidence="5" id="KW-0479">Metal-binding</keyword>
<evidence type="ECO:0000256" key="5">
    <source>
        <dbReference type="ARBA" id="ARBA00022723"/>
    </source>
</evidence>
<dbReference type="Gene3D" id="3.40.50.10330">
    <property type="entry name" value="Probable inorganic polyphosphate/atp-NAD kinase, domain 1"/>
    <property type="match status" value="1"/>
</dbReference>
<dbReference type="PANTHER" id="PTHR12358:SF106">
    <property type="entry name" value="LIPID KINASE YEGS"/>
    <property type="match status" value="1"/>
</dbReference>
<keyword evidence="11" id="KW-0594">Phospholipid biosynthesis</keyword>
<dbReference type="InterPro" id="IPR050187">
    <property type="entry name" value="Lipid_Phosphate_FormReg"/>
</dbReference>
<evidence type="ECO:0000256" key="3">
    <source>
        <dbReference type="ARBA" id="ARBA00022516"/>
    </source>
</evidence>
<gene>
    <name evidence="15" type="ORF">FD41_GL000655</name>
    <name evidence="14" type="ORF">JCM14108_2413</name>
</gene>
<keyword evidence="10" id="KW-0443">Lipid metabolism</keyword>
<dbReference type="PANTHER" id="PTHR12358">
    <property type="entry name" value="SPHINGOSINE KINASE"/>
    <property type="match status" value="1"/>
</dbReference>
<evidence type="ECO:0000256" key="12">
    <source>
        <dbReference type="ARBA" id="ARBA00023264"/>
    </source>
</evidence>
<name>X0PBN9_9LACO</name>
<dbReference type="PROSITE" id="PS50146">
    <property type="entry name" value="DAGK"/>
    <property type="match status" value="1"/>
</dbReference>
<evidence type="ECO:0000256" key="6">
    <source>
        <dbReference type="ARBA" id="ARBA00022741"/>
    </source>
</evidence>
<evidence type="ECO:0000259" key="13">
    <source>
        <dbReference type="PROSITE" id="PS50146"/>
    </source>
</evidence>
<organism evidence="14 16">
    <name type="scientific">Lentilactobacillus farraginis DSM 18382 = JCM 14108</name>
    <dbReference type="NCBI Taxonomy" id="1423743"/>
    <lineage>
        <taxon>Bacteria</taxon>
        <taxon>Bacillati</taxon>
        <taxon>Bacillota</taxon>
        <taxon>Bacilli</taxon>
        <taxon>Lactobacillales</taxon>
        <taxon>Lactobacillaceae</taxon>
        <taxon>Lentilactobacillus</taxon>
    </lineage>
</organism>
<dbReference type="Proteomes" id="UP000051966">
    <property type="component" value="Unassembled WGS sequence"/>
</dbReference>
<accession>X0PBN9</accession>
<evidence type="ECO:0000256" key="9">
    <source>
        <dbReference type="ARBA" id="ARBA00022842"/>
    </source>
</evidence>
<comment type="similarity">
    <text evidence="2">Belongs to the diacylglycerol/lipid kinase family.</text>
</comment>
<protein>
    <submittedName>
        <fullName evidence="15">Diacylglycerol kinase</fullName>
    </submittedName>
    <submittedName>
        <fullName evidence="14">Transcription regulator</fullName>
    </submittedName>
</protein>
<dbReference type="Gene3D" id="2.60.200.40">
    <property type="match status" value="1"/>
</dbReference>
<keyword evidence="8" id="KW-0067">ATP-binding</keyword>
<evidence type="ECO:0000313" key="16">
    <source>
        <dbReference type="Proteomes" id="UP000019488"/>
    </source>
</evidence>
<dbReference type="InterPro" id="IPR005218">
    <property type="entry name" value="Diacylglycerol/lipid_kinase"/>
</dbReference>
<dbReference type="InterPro" id="IPR017438">
    <property type="entry name" value="ATP-NAD_kinase_N"/>
</dbReference>
<dbReference type="GO" id="GO:0046872">
    <property type="term" value="F:metal ion binding"/>
    <property type="evidence" value="ECO:0007669"/>
    <property type="project" value="UniProtKB-KW"/>
</dbReference>
<dbReference type="InterPro" id="IPR016064">
    <property type="entry name" value="NAD/diacylglycerol_kinase_sf"/>
</dbReference>
<dbReference type="SMART" id="SM00046">
    <property type="entry name" value="DAGKc"/>
    <property type="match status" value="1"/>
</dbReference>
<evidence type="ECO:0000256" key="7">
    <source>
        <dbReference type="ARBA" id="ARBA00022777"/>
    </source>
</evidence>
<evidence type="ECO:0000256" key="11">
    <source>
        <dbReference type="ARBA" id="ARBA00023209"/>
    </source>
</evidence>
<comment type="cofactor">
    <cofactor evidence="1">
        <name>Mg(2+)</name>
        <dbReference type="ChEBI" id="CHEBI:18420"/>
    </cofactor>
</comment>
<dbReference type="SUPFAM" id="SSF111331">
    <property type="entry name" value="NAD kinase/diacylglycerol kinase-like"/>
    <property type="match status" value="1"/>
</dbReference>
<dbReference type="GO" id="GO:0008654">
    <property type="term" value="P:phospholipid biosynthetic process"/>
    <property type="evidence" value="ECO:0007669"/>
    <property type="project" value="UniProtKB-KW"/>
</dbReference>